<dbReference type="SUPFAM" id="SSF81345">
    <property type="entry name" value="ABC transporter involved in vitamin B12 uptake, BtuC"/>
    <property type="match status" value="1"/>
</dbReference>
<reference evidence="10" key="1">
    <citation type="journal article" date="2019" name="Int. J. Syst. Evol. Microbiol.">
        <title>The Global Catalogue of Microorganisms (GCM) 10K type strain sequencing project: providing services to taxonomists for standard genome sequencing and annotation.</title>
        <authorList>
            <consortium name="The Broad Institute Genomics Platform"/>
            <consortium name="The Broad Institute Genome Sequencing Center for Infectious Disease"/>
            <person name="Wu L."/>
            <person name="Ma J."/>
        </authorList>
    </citation>
    <scope>NUCLEOTIDE SEQUENCE [LARGE SCALE GENOMIC DNA]</scope>
    <source>
        <strain evidence="10">CGMCC 4.7330</strain>
    </source>
</reference>
<feature type="transmembrane region" description="Helical" evidence="8">
    <location>
        <begin position="20"/>
        <end position="42"/>
    </location>
</feature>
<dbReference type="InterPro" id="IPR011044">
    <property type="entry name" value="Quino_amine_DH_bsu"/>
</dbReference>
<dbReference type="Proteomes" id="UP001595696">
    <property type="component" value="Unassembled WGS sequence"/>
</dbReference>
<evidence type="ECO:0000256" key="5">
    <source>
        <dbReference type="ARBA" id="ARBA00023136"/>
    </source>
</evidence>
<dbReference type="InterPro" id="IPR037294">
    <property type="entry name" value="ABC_BtuC-like"/>
</dbReference>
<evidence type="ECO:0000256" key="3">
    <source>
        <dbReference type="ARBA" id="ARBA00022692"/>
    </source>
</evidence>
<dbReference type="NCBIfam" id="NF040871">
    <property type="entry name" value="AztB"/>
    <property type="match status" value="1"/>
</dbReference>
<dbReference type="SUPFAM" id="SSF50969">
    <property type="entry name" value="YVTN repeat-like/Quinoprotein amine dehydrogenase"/>
    <property type="match status" value="1"/>
</dbReference>
<keyword evidence="3 6" id="KW-0812">Transmembrane</keyword>
<comment type="caution">
    <text evidence="9">The sequence shown here is derived from an EMBL/GenBank/DDBJ whole genome shotgun (WGS) entry which is preliminary data.</text>
</comment>
<feature type="transmembrane region" description="Helical" evidence="8">
    <location>
        <begin position="92"/>
        <end position="110"/>
    </location>
</feature>
<evidence type="ECO:0000313" key="10">
    <source>
        <dbReference type="Proteomes" id="UP001595696"/>
    </source>
</evidence>
<sequence length="683" mass="69580">MDWLFDPFAVTFVRRALWGGLLVSCLCAVAGTWVVVRGMAFLGEAMAHGMLPGVAVAALLGGNPLAGAALSAVAMAAGVSVLGRNRRFTPDVAIGLLFVAMLSLGVLIVSRSESFAVDLTGYLFGDVLAIGAGDLWLLVAAVLVAAVLAVAGHRGFTALTFDPRIAETLGLRPRLARVGLLALVTLAVVGSFHLAGTLLVFGLLIAPPAAATYWAHRIPTTMALAAAFGAVATVCGLLVSWHAGTAAGATIAACAVGLFFGSALLAALRERLRRGAGPAVAVAAAAAVLTGCAADPGPAPETDVPHGYVAGAEETAEAQTRLVLADAGTGAVRVLDLITEEITELDPLPGVTAATSDGRYAYLSAGGTVRVADAGAWMVDHDDHVHYYRTAPGVRGEFAVPTVTEPSVTEPPVTAPAGAAPPDTAPTRTVPSGTTAAADRAVAVLTSGETATVLDRTALDAGRIPDPVTVPGPALPVDGALASVDPASGQVQLRERDGAVRRAIAESCPEPRAAGVTRRGAVFGCATGALVVSGETARPVPYPPGTAPEDRATTFTQRPGASALTAPAGQRGLWLLDVARGTWTRFETGPVLAAATAGEGTPVLTLGPDGVLRALDPATGAELARRPLTTPGAPARIAVDTTRAYLTDPERRIVYEIDYLDALRVAREFPLDITPAHLARAGR</sequence>
<evidence type="ECO:0000256" key="6">
    <source>
        <dbReference type="RuleBase" id="RU003943"/>
    </source>
</evidence>
<protein>
    <submittedName>
        <fullName evidence="9">Zinc ABC transporter permease AztB</fullName>
    </submittedName>
</protein>
<name>A0ABV8DYX0_9NOCA</name>
<feature type="compositionally biased region" description="Low complexity" evidence="7">
    <location>
        <begin position="405"/>
        <end position="431"/>
    </location>
</feature>
<dbReference type="RefSeq" id="WP_378614608.1">
    <property type="nucleotide sequence ID" value="NZ_JBHSAX010000019.1"/>
</dbReference>
<dbReference type="CDD" id="cd06550">
    <property type="entry name" value="TM_ABC_iron-siderophores_like"/>
    <property type="match status" value="1"/>
</dbReference>
<feature type="transmembrane region" description="Helical" evidence="8">
    <location>
        <begin position="122"/>
        <end position="151"/>
    </location>
</feature>
<dbReference type="PANTHER" id="PTHR30477:SF13">
    <property type="entry name" value="IRON TRANSPORT SYSTEM MEMBRANE PROTEIN HI_0360-RELATED"/>
    <property type="match status" value="1"/>
</dbReference>
<gene>
    <name evidence="9" type="primary">aztB</name>
    <name evidence="9" type="ORF">ACFO0B_22845</name>
</gene>
<keyword evidence="5 8" id="KW-0472">Membrane</keyword>
<comment type="similarity">
    <text evidence="2 6">Belongs to the ABC-3 integral membrane protein family.</text>
</comment>
<keyword evidence="4 8" id="KW-1133">Transmembrane helix</keyword>
<feature type="region of interest" description="Disordered" evidence="7">
    <location>
        <begin position="405"/>
        <end position="432"/>
    </location>
</feature>
<evidence type="ECO:0000313" key="9">
    <source>
        <dbReference type="EMBL" id="MFC3964834.1"/>
    </source>
</evidence>
<keyword evidence="10" id="KW-1185">Reference proteome</keyword>
<evidence type="ECO:0000256" key="8">
    <source>
        <dbReference type="SAM" id="Phobius"/>
    </source>
</evidence>
<dbReference type="Gene3D" id="1.10.3470.10">
    <property type="entry name" value="ABC transporter involved in vitamin B12 uptake, BtuC"/>
    <property type="match status" value="1"/>
</dbReference>
<feature type="transmembrane region" description="Helical" evidence="8">
    <location>
        <begin position="247"/>
        <end position="268"/>
    </location>
</feature>
<feature type="transmembrane region" description="Helical" evidence="8">
    <location>
        <begin position="180"/>
        <end position="206"/>
    </location>
</feature>
<evidence type="ECO:0000256" key="7">
    <source>
        <dbReference type="SAM" id="MobiDB-lite"/>
    </source>
</evidence>
<dbReference type="EMBL" id="JBHSAX010000019">
    <property type="protein sequence ID" value="MFC3964834.1"/>
    <property type="molecule type" value="Genomic_DNA"/>
</dbReference>
<dbReference type="InterPro" id="IPR001626">
    <property type="entry name" value="ABC_TroCD"/>
</dbReference>
<proteinExistence type="inferred from homology"/>
<accession>A0ABV8DYX0</accession>
<evidence type="ECO:0000256" key="1">
    <source>
        <dbReference type="ARBA" id="ARBA00004141"/>
    </source>
</evidence>
<comment type="subcellular location">
    <subcellularLocation>
        <location evidence="6">Cell membrane</location>
        <topology evidence="6">Multi-pass membrane protein</topology>
    </subcellularLocation>
    <subcellularLocation>
        <location evidence="1">Membrane</location>
        <topology evidence="1">Multi-pass membrane protein</topology>
    </subcellularLocation>
</comment>
<dbReference type="PANTHER" id="PTHR30477">
    <property type="entry name" value="ABC-TRANSPORTER METAL-BINDING PROTEIN"/>
    <property type="match status" value="1"/>
</dbReference>
<evidence type="ECO:0000256" key="2">
    <source>
        <dbReference type="ARBA" id="ARBA00008034"/>
    </source>
</evidence>
<organism evidence="9 10">
    <name type="scientific">Nocardia jiangsuensis</name>
    <dbReference type="NCBI Taxonomy" id="1691563"/>
    <lineage>
        <taxon>Bacteria</taxon>
        <taxon>Bacillati</taxon>
        <taxon>Actinomycetota</taxon>
        <taxon>Actinomycetes</taxon>
        <taxon>Mycobacteriales</taxon>
        <taxon>Nocardiaceae</taxon>
        <taxon>Nocardia</taxon>
    </lineage>
</organism>
<dbReference type="Pfam" id="PF00950">
    <property type="entry name" value="ABC-3"/>
    <property type="match status" value="1"/>
</dbReference>
<feature type="transmembrane region" description="Helical" evidence="8">
    <location>
        <begin position="54"/>
        <end position="80"/>
    </location>
</feature>
<evidence type="ECO:0000256" key="4">
    <source>
        <dbReference type="ARBA" id="ARBA00022989"/>
    </source>
</evidence>
<feature type="transmembrane region" description="Helical" evidence="8">
    <location>
        <begin position="218"/>
        <end position="241"/>
    </location>
</feature>
<keyword evidence="6" id="KW-0813">Transport</keyword>